<dbReference type="HOGENOM" id="CLU_3071910_0_0_1"/>
<protein>
    <submittedName>
        <fullName evidence="2">Uncharacterized protein</fullName>
    </submittedName>
</protein>
<dbReference type="AlphaFoldDB" id="J3M882"/>
<keyword evidence="1" id="KW-1133">Transmembrane helix</keyword>
<reference evidence="2" key="2">
    <citation type="submission" date="2013-04" db="UniProtKB">
        <authorList>
            <consortium name="EnsemblPlants"/>
        </authorList>
    </citation>
    <scope>IDENTIFICATION</scope>
</reference>
<accession>J3M882</accession>
<dbReference type="Proteomes" id="UP000006038">
    <property type="component" value="Chromosome 5"/>
</dbReference>
<reference evidence="2" key="1">
    <citation type="journal article" date="2013" name="Nat. Commun.">
        <title>Whole-genome sequencing of Oryza brachyantha reveals mechanisms underlying Oryza genome evolution.</title>
        <authorList>
            <person name="Chen J."/>
            <person name="Huang Q."/>
            <person name="Gao D."/>
            <person name="Wang J."/>
            <person name="Lang Y."/>
            <person name="Liu T."/>
            <person name="Li B."/>
            <person name="Bai Z."/>
            <person name="Luis Goicoechea J."/>
            <person name="Liang C."/>
            <person name="Chen C."/>
            <person name="Zhang W."/>
            <person name="Sun S."/>
            <person name="Liao Y."/>
            <person name="Zhang X."/>
            <person name="Yang L."/>
            <person name="Song C."/>
            <person name="Wang M."/>
            <person name="Shi J."/>
            <person name="Liu G."/>
            <person name="Liu J."/>
            <person name="Zhou H."/>
            <person name="Zhou W."/>
            <person name="Yu Q."/>
            <person name="An N."/>
            <person name="Chen Y."/>
            <person name="Cai Q."/>
            <person name="Wang B."/>
            <person name="Liu B."/>
            <person name="Min J."/>
            <person name="Huang Y."/>
            <person name="Wu H."/>
            <person name="Li Z."/>
            <person name="Zhang Y."/>
            <person name="Yin Y."/>
            <person name="Song W."/>
            <person name="Jiang J."/>
            <person name="Jackson S.A."/>
            <person name="Wing R.A."/>
            <person name="Wang J."/>
            <person name="Chen M."/>
        </authorList>
    </citation>
    <scope>NUCLEOTIDE SEQUENCE [LARGE SCALE GENOMIC DNA]</scope>
    <source>
        <strain evidence="2">cv. IRGC 101232</strain>
    </source>
</reference>
<sequence>MPTPSKVRVFWWRVLHDKLYIRHIERISFLLKPVATARILMCMFCWYVYQYMT</sequence>
<proteinExistence type="predicted"/>
<dbReference type="Gramene" id="OB05G28060.1">
    <property type="protein sequence ID" value="OB05G28060.1"/>
    <property type="gene ID" value="OB05G28060"/>
</dbReference>
<dbReference type="EnsemblPlants" id="OB05G28060.1">
    <property type="protein sequence ID" value="OB05G28060.1"/>
    <property type="gene ID" value="OB05G28060"/>
</dbReference>
<evidence type="ECO:0000313" key="2">
    <source>
        <dbReference type="EnsemblPlants" id="OB05G28060.1"/>
    </source>
</evidence>
<keyword evidence="1" id="KW-0472">Membrane</keyword>
<evidence type="ECO:0000313" key="3">
    <source>
        <dbReference type="Proteomes" id="UP000006038"/>
    </source>
</evidence>
<organism evidence="2">
    <name type="scientific">Oryza brachyantha</name>
    <name type="common">malo sina</name>
    <dbReference type="NCBI Taxonomy" id="4533"/>
    <lineage>
        <taxon>Eukaryota</taxon>
        <taxon>Viridiplantae</taxon>
        <taxon>Streptophyta</taxon>
        <taxon>Embryophyta</taxon>
        <taxon>Tracheophyta</taxon>
        <taxon>Spermatophyta</taxon>
        <taxon>Magnoliopsida</taxon>
        <taxon>Liliopsida</taxon>
        <taxon>Poales</taxon>
        <taxon>Poaceae</taxon>
        <taxon>BOP clade</taxon>
        <taxon>Oryzoideae</taxon>
        <taxon>Oryzeae</taxon>
        <taxon>Oryzinae</taxon>
        <taxon>Oryza</taxon>
    </lineage>
</organism>
<keyword evidence="3" id="KW-1185">Reference proteome</keyword>
<keyword evidence="1" id="KW-0812">Transmembrane</keyword>
<evidence type="ECO:0000256" key="1">
    <source>
        <dbReference type="SAM" id="Phobius"/>
    </source>
</evidence>
<name>J3M882_ORYBR</name>
<feature type="transmembrane region" description="Helical" evidence="1">
    <location>
        <begin position="29"/>
        <end position="49"/>
    </location>
</feature>